<protein>
    <submittedName>
        <fullName evidence="1">DUF6492 family protein</fullName>
    </submittedName>
</protein>
<keyword evidence="2" id="KW-1185">Reference proteome</keyword>
<name>A0ABU9WAX0_9MICO</name>
<evidence type="ECO:0000313" key="1">
    <source>
        <dbReference type="EMBL" id="MEN1947989.1"/>
    </source>
</evidence>
<accession>A0ABU9WAX0</accession>
<comment type="caution">
    <text evidence="1">The sequence shown here is derived from an EMBL/GenBank/DDBJ whole genome shotgun (WGS) entry which is preliminary data.</text>
</comment>
<dbReference type="RefSeq" id="WP_342115799.1">
    <property type="nucleotide sequence ID" value="NZ_JBCAUN010000003.1"/>
</dbReference>
<sequence length="347" mass="37997">MVTSPPHDLRAGTFVGVVFESEFALQRLQARSMARHLPADEVERVIVIDNSATGMTDAERSRLTAEYGVHAPVVSVLRPADITALPSASGWRAQQVLKLAVAASIPGRRYVVLDAKNHFVRSPAADFFVAADGRPRGRAHSYRDHPLRHDLERVLAYCGLDADAHLDRFTATITPVVLDADAVTGMIAGIEERSGRTFAREFVGRELTEFFLYSSWLLSHGTTLDEAFSLDQPSSPNIWPSTAQSGPVQAAIEAADEATAPLFSIHRTALANLDPEPTALLCSFWVRSGLFEDLAEAEAFVTGFRADFERARHGRRLRELPPRVLAVARRTARSVARRLPGRTGPAV</sequence>
<dbReference type="Proteomes" id="UP001425155">
    <property type="component" value="Unassembled WGS sequence"/>
</dbReference>
<evidence type="ECO:0000313" key="2">
    <source>
        <dbReference type="Proteomes" id="UP001425155"/>
    </source>
</evidence>
<proteinExistence type="predicted"/>
<gene>
    <name evidence="1" type="ORF">WJX64_15630</name>
</gene>
<reference evidence="1 2" key="1">
    <citation type="submission" date="2024-03" db="EMBL/GenBank/DDBJ databases">
        <title>YIM 134122 draft genome.</title>
        <authorList>
            <person name="Zuo S."/>
            <person name="Xiong L."/>
        </authorList>
    </citation>
    <scope>NUCLEOTIDE SEQUENCE [LARGE SCALE GENOMIC DNA]</scope>
    <source>
        <strain evidence="1 2">YIM 134122</strain>
    </source>
</reference>
<dbReference type="InterPro" id="IPR045499">
    <property type="entry name" value="DUF6492"/>
</dbReference>
<dbReference type="Pfam" id="PF20102">
    <property type="entry name" value="DUF6492"/>
    <property type="match status" value="1"/>
</dbReference>
<dbReference type="EMBL" id="JBCLVG010000003">
    <property type="protein sequence ID" value="MEN1947989.1"/>
    <property type="molecule type" value="Genomic_DNA"/>
</dbReference>
<organism evidence="1 2">
    <name type="scientific">Leifsonia stereocauli</name>
    <dbReference type="NCBI Taxonomy" id="3134136"/>
    <lineage>
        <taxon>Bacteria</taxon>
        <taxon>Bacillati</taxon>
        <taxon>Actinomycetota</taxon>
        <taxon>Actinomycetes</taxon>
        <taxon>Micrococcales</taxon>
        <taxon>Microbacteriaceae</taxon>
        <taxon>Leifsonia</taxon>
    </lineage>
</organism>